<evidence type="ECO:0000256" key="1">
    <source>
        <dbReference type="ARBA" id="ARBA00001966"/>
    </source>
</evidence>
<dbReference type="InterPro" id="IPR007197">
    <property type="entry name" value="rSAM"/>
</dbReference>
<organism evidence="8 9">
    <name type="scientific">Methylogaea oryzae</name>
    <dbReference type="NCBI Taxonomy" id="1295382"/>
    <lineage>
        <taxon>Bacteria</taxon>
        <taxon>Pseudomonadati</taxon>
        <taxon>Pseudomonadota</taxon>
        <taxon>Gammaproteobacteria</taxon>
        <taxon>Methylococcales</taxon>
        <taxon>Methylococcaceae</taxon>
        <taxon>Methylogaea</taxon>
    </lineage>
</organism>
<reference evidence="8" key="1">
    <citation type="submission" date="2019-06" db="EMBL/GenBank/DDBJ databases">
        <title>Complete genome sequence of Methylogaea oryzae strain JCM16910.</title>
        <authorList>
            <person name="Asakawa S."/>
        </authorList>
    </citation>
    <scope>NUCLEOTIDE SEQUENCE</scope>
    <source>
        <strain evidence="8">E10</strain>
    </source>
</reference>
<evidence type="ECO:0000313" key="9">
    <source>
        <dbReference type="Proteomes" id="UP000824988"/>
    </source>
</evidence>
<proteinExistence type="predicted"/>
<keyword evidence="4" id="KW-0408">Iron</keyword>
<keyword evidence="2" id="KW-0949">S-adenosyl-L-methionine</keyword>
<dbReference type="SFLD" id="SFLDS00029">
    <property type="entry name" value="Radical_SAM"/>
    <property type="match status" value="1"/>
</dbReference>
<feature type="domain" description="Radical SAM core" evidence="7">
    <location>
        <begin position="276"/>
        <end position="491"/>
    </location>
</feature>
<evidence type="ECO:0000259" key="7">
    <source>
        <dbReference type="PROSITE" id="PS51918"/>
    </source>
</evidence>
<evidence type="ECO:0000256" key="3">
    <source>
        <dbReference type="ARBA" id="ARBA00022723"/>
    </source>
</evidence>
<protein>
    <submittedName>
        <fullName evidence="8">RiPP maturation radical SAM protein 1</fullName>
    </submittedName>
</protein>
<evidence type="ECO:0000259" key="6">
    <source>
        <dbReference type="PROSITE" id="PS51332"/>
    </source>
</evidence>
<comment type="cofactor">
    <cofactor evidence="1">
        <name>[4Fe-4S] cluster</name>
        <dbReference type="ChEBI" id="CHEBI:49883"/>
    </cofactor>
</comment>
<dbReference type="PANTHER" id="PTHR43409">
    <property type="entry name" value="ANAEROBIC MAGNESIUM-PROTOPORPHYRIN IX MONOMETHYL ESTER CYCLASE-RELATED"/>
    <property type="match status" value="1"/>
</dbReference>
<dbReference type="CDD" id="cd01335">
    <property type="entry name" value="Radical_SAM"/>
    <property type="match status" value="1"/>
</dbReference>
<dbReference type="EMBL" id="AP019782">
    <property type="protein sequence ID" value="BBL70294.1"/>
    <property type="molecule type" value="Genomic_DNA"/>
</dbReference>
<evidence type="ECO:0000256" key="4">
    <source>
        <dbReference type="ARBA" id="ARBA00023004"/>
    </source>
</evidence>
<name>A0A8D4VPI5_9GAMM</name>
<dbReference type="PANTHER" id="PTHR43409:SF7">
    <property type="entry name" value="BLL1977 PROTEIN"/>
    <property type="match status" value="1"/>
</dbReference>
<keyword evidence="9" id="KW-1185">Reference proteome</keyword>
<dbReference type="AlphaFoldDB" id="A0A8D4VPI5"/>
<evidence type="ECO:0000256" key="2">
    <source>
        <dbReference type="ARBA" id="ARBA00022691"/>
    </source>
</evidence>
<dbReference type="Pfam" id="PF04055">
    <property type="entry name" value="Radical_SAM"/>
    <property type="match status" value="1"/>
</dbReference>
<dbReference type="GO" id="GO:0003824">
    <property type="term" value="F:catalytic activity"/>
    <property type="evidence" value="ECO:0007669"/>
    <property type="project" value="InterPro"/>
</dbReference>
<accession>A0A8D4VPI5</accession>
<gene>
    <name evidence="8" type="ORF">MoryE10_09000</name>
</gene>
<dbReference type="KEGG" id="moz:MoryE10_09000"/>
<dbReference type="GO" id="GO:0051536">
    <property type="term" value="F:iron-sulfur cluster binding"/>
    <property type="evidence" value="ECO:0007669"/>
    <property type="project" value="UniProtKB-KW"/>
</dbReference>
<dbReference type="SMART" id="SM00729">
    <property type="entry name" value="Elp3"/>
    <property type="match status" value="1"/>
</dbReference>
<dbReference type="SFLD" id="SFLDF00324">
    <property type="entry name" value="bacteriocin_maturation"/>
    <property type="match status" value="1"/>
</dbReference>
<dbReference type="InterPro" id="IPR006638">
    <property type="entry name" value="Elp3/MiaA/NifB-like_rSAM"/>
</dbReference>
<dbReference type="PROSITE" id="PS51918">
    <property type="entry name" value="RADICAL_SAM"/>
    <property type="match status" value="1"/>
</dbReference>
<evidence type="ECO:0000313" key="8">
    <source>
        <dbReference type="EMBL" id="BBL70294.1"/>
    </source>
</evidence>
<dbReference type="SFLD" id="SFLDG01082">
    <property type="entry name" value="B12-binding_domain_containing"/>
    <property type="match status" value="1"/>
</dbReference>
<dbReference type="NCBIfam" id="TIGR03975">
    <property type="entry name" value="rSAM_ocin_1"/>
    <property type="match status" value="1"/>
</dbReference>
<dbReference type="GO" id="GO:0005829">
    <property type="term" value="C:cytosol"/>
    <property type="evidence" value="ECO:0007669"/>
    <property type="project" value="TreeGrafter"/>
</dbReference>
<sequence length="661" mass="72717">MDNLGMTEDSKIVFVTMPYGALERPAIGLGMLKSALASAGLNSDIVYANLRFAEKIGVPVYQALGNGFVEFFLGEWTFAGAAFPDFNPDVAEMFRYAEAETQRTGFKQRLKSDDIAATLRRVRAQGREFVRELASDIVKRKPAIVGCGSSFNQHCASLALLREIRRLDPDIITLMGGANCEGEMGVATKTAFDWVDFVVSGEGDEIIVPLCRALLQNGRNIDVRALPAGVIGAAPPDAAACGKARAPRAAVSDMDRVAIPDFDDYFAAIERMAVGKFIKPGLLYESSRGCWWGARSQCTFCGLNGSSIGYRSKSPERVLEELSVLSEKYAIKSFEFVDNILDMDYFNNVLPALAERGYTIFFETKSNLSRRHVKSLAEAGIKWIQPGIESIHDGMLKLIAKGCSAAINIQLLKWAEEFGVCIFWIFLVNLPHERDEWYAEMADIIPYIVHLQPPLSITPLQYHRFSRYHADPESYGVELKPLDIYKYIYPVSEQVLSDLVYFFELKAGAPAAVARPGFDRLTVALREWWGLYDDKASRPVLEMSDAGAALAIADTRSCAEKPQHLLSGLARTIYEACDSAQSVNGLIRTLRQQGDAADEDAVRAVLNDLLQSKLIAEVSGKFLGLAVRRSDNVLVGLSDFPGGRIAPEALEQAEPLGDSSV</sequence>
<dbReference type="InterPro" id="IPR006158">
    <property type="entry name" value="Cobalamin-bd"/>
</dbReference>
<dbReference type="InterPro" id="IPR023984">
    <property type="entry name" value="rSAM_ocin_1"/>
</dbReference>
<keyword evidence="3" id="KW-0479">Metal-binding</keyword>
<feature type="domain" description="B12-binding" evidence="6">
    <location>
        <begin position="9"/>
        <end position="221"/>
    </location>
</feature>
<evidence type="ECO:0000256" key="5">
    <source>
        <dbReference type="ARBA" id="ARBA00023014"/>
    </source>
</evidence>
<dbReference type="Proteomes" id="UP000824988">
    <property type="component" value="Chromosome"/>
</dbReference>
<keyword evidence="5" id="KW-0411">Iron-sulfur</keyword>
<dbReference type="RefSeq" id="WP_221048341.1">
    <property type="nucleotide sequence ID" value="NZ_AP019782.1"/>
</dbReference>
<dbReference type="GO" id="GO:0031419">
    <property type="term" value="F:cobalamin binding"/>
    <property type="evidence" value="ECO:0007669"/>
    <property type="project" value="InterPro"/>
</dbReference>
<dbReference type="GO" id="GO:0046872">
    <property type="term" value="F:metal ion binding"/>
    <property type="evidence" value="ECO:0007669"/>
    <property type="project" value="UniProtKB-KW"/>
</dbReference>
<dbReference type="PROSITE" id="PS51332">
    <property type="entry name" value="B12_BINDING"/>
    <property type="match status" value="1"/>
</dbReference>
<dbReference type="InterPro" id="IPR051198">
    <property type="entry name" value="BchE-like"/>
</dbReference>